<proteinExistence type="predicted"/>
<dbReference type="CDD" id="cd00158">
    <property type="entry name" value="RHOD"/>
    <property type="match status" value="1"/>
</dbReference>
<evidence type="ECO:0000259" key="1">
    <source>
        <dbReference type="PROSITE" id="PS50206"/>
    </source>
</evidence>
<dbReference type="InterPro" id="IPR036873">
    <property type="entry name" value="Rhodanese-like_dom_sf"/>
</dbReference>
<dbReference type="SUPFAM" id="SSF52821">
    <property type="entry name" value="Rhodanese/Cell cycle control phosphatase"/>
    <property type="match status" value="1"/>
</dbReference>
<dbReference type="PANTHER" id="PTHR45431:SF3">
    <property type="entry name" value="RHODANESE-LIKE DOMAIN-CONTAINING PROTEIN 15, CHLOROPLASTIC"/>
    <property type="match status" value="1"/>
</dbReference>
<dbReference type="SMART" id="SM00450">
    <property type="entry name" value="RHOD"/>
    <property type="match status" value="1"/>
</dbReference>
<dbReference type="PANTHER" id="PTHR45431">
    <property type="entry name" value="RHODANESE-LIKE DOMAIN-CONTAINING PROTEIN 15, CHLOROPLASTIC"/>
    <property type="match status" value="1"/>
</dbReference>
<name>A0AAQ3QEE0_9LILI</name>
<reference evidence="2 3" key="1">
    <citation type="submission" date="2023-10" db="EMBL/GenBank/DDBJ databases">
        <title>Chromosome-scale genome assembly provides insights into flower coloration mechanisms of Canna indica.</title>
        <authorList>
            <person name="Li C."/>
        </authorList>
    </citation>
    <scope>NUCLEOTIDE SEQUENCE [LARGE SCALE GENOMIC DNA]</scope>
    <source>
        <tissue evidence="2">Flower</tissue>
    </source>
</reference>
<dbReference type="Proteomes" id="UP001327560">
    <property type="component" value="Chromosome 6"/>
</dbReference>
<sequence>MSSTCFSLSSLPLHLFPLPRRYSLFESISPVPTPLRHFIERFPCRNLATAAVRALTPIRSVYPRATSSVKGPRPNLLGWFDQMLDDFGLTVLLLFSLDLTSALKIFAYGICSCIKSMASEASDGEAGVLESVPVTVAHALLKSGHRYLDVRTVEEFSGGHAVGAVNIPYMLRSSSGMSKNPKFMEEVLSTFEKDDRIIVGCLSGKRSFMAASELSKAGFTAITDISGGYSAWVENGLPTDK</sequence>
<dbReference type="Gene3D" id="3.40.250.10">
    <property type="entry name" value="Rhodanese-like domain"/>
    <property type="match status" value="1"/>
</dbReference>
<evidence type="ECO:0000313" key="3">
    <source>
        <dbReference type="Proteomes" id="UP001327560"/>
    </source>
</evidence>
<feature type="domain" description="Rhodanese" evidence="1">
    <location>
        <begin position="141"/>
        <end position="241"/>
    </location>
</feature>
<dbReference type="PROSITE" id="PS50206">
    <property type="entry name" value="RHODANESE_3"/>
    <property type="match status" value="1"/>
</dbReference>
<evidence type="ECO:0000313" key="2">
    <source>
        <dbReference type="EMBL" id="WOL09726.1"/>
    </source>
</evidence>
<keyword evidence="3" id="KW-1185">Reference proteome</keyword>
<protein>
    <recommendedName>
        <fullName evidence="1">Rhodanese domain-containing protein</fullName>
    </recommendedName>
</protein>
<gene>
    <name evidence="2" type="ORF">Cni_G18479</name>
</gene>
<dbReference type="InterPro" id="IPR052367">
    <property type="entry name" value="Thiosulfate_ST/Rhodanese-like"/>
</dbReference>
<dbReference type="AlphaFoldDB" id="A0AAQ3QEE0"/>
<accession>A0AAQ3QEE0</accession>
<dbReference type="Pfam" id="PF00581">
    <property type="entry name" value="Rhodanese"/>
    <property type="match status" value="1"/>
</dbReference>
<dbReference type="InterPro" id="IPR001763">
    <property type="entry name" value="Rhodanese-like_dom"/>
</dbReference>
<organism evidence="2 3">
    <name type="scientific">Canna indica</name>
    <name type="common">Indian-shot</name>
    <dbReference type="NCBI Taxonomy" id="4628"/>
    <lineage>
        <taxon>Eukaryota</taxon>
        <taxon>Viridiplantae</taxon>
        <taxon>Streptophyta</taxon>
        <taxon>Embryophyta</taxon>
        <taxon>Tracheophyta</taxon>
        <taxon>Spermatophyta</taxon>
        <taxon>Magnoliopsida</taxon>
        <taxon>Liliopsida</taxon>
        <taxon>Zingiberales</taxon>
        <taxon>Cannaceae</taxon>
        <taxon>Canna</taxon>
    </lineage>
</organism>
<dbReference type="EMBL" id="CP136895">
    <property type="protein sequence ID" value="WOL09726.1"/>
    <property type="molecule type" value="Genomic_DNA"/>
</dbReference>